<evidence type="ECO:0000259" key="3">
    <source>
        <dbReference type="Pfam" id="PF13579"/>
    </source>
</evidence>
<dbReference type="OrthoDB" id="9815351at2"/>
<accession>A0A4P7XHP1</accession>
<dbReference type="GO" id="GO:0016757">
    <property type="term" value="F:glycosyltransferase activity"/>
    <property type="evidence" value="ECO:0007669"/>
    <property type="project" value="UniProtKB-KW"/>
</dbReference>
<dbReference type="PANTHER" id="PTHR12526:SF629">
    <property type="entry name" value="TEICHURONIC ACID BIOSYNTHESIS GLYCOSYLTRANSFERASE TUAH-RELATED"/>
    <property type="match status" value="1"/>
</dbReference>
<protein>
    <submittedName>
        <fullName evidence="4">Glycosyltransferase WbuB</fullName>
    </submittedName>
</protein>
<dbReference type="InterPro" id="IPR028098">
    <property type="entry name" value="Glyco_trans_4-like_N"/>
</dbReference>
<dbReference type="Proteomes" id="UP000298049">
    <property type="component" value="Chromosome"/>
</dbReference>
<keyword evidence="1" id="KW-0328">Glycosyltransferase</keyword>
<dbReference type="CDD" id="cd03794">
    <property type="entry name" value="GT4_WbuB-like"/>
    <property type="match status" value="1"/>
</dbReference>
<organism evidence="4 5">
    <name type="scientific">Hydrocarboniclastica marina</name>
    <dbReference type="NCBI Taxonomy" id="2259620"/>
    <lineage>
        <taxon>Bacteria</taxon>
        <taxon>Pseudomonadati</taxon>
        <taxon>Pseudomonadota</taxon>
        <taxon>Gammaproteobacteria</taxon>
        <taxon>Alteromonadales</taxon>
        <taxon>Alteromonadaceae</taxon>
        <taxon>Hydrocarboniclastica</taxon>
    </lineage>
</organism>
<keyword evidence="2 4" id="KW-0808">Transferase</keyword>
<evidence type="ECO:0000256" key="1">
    <source>
        <dbReference type="ARBA" id="ARBA00022676"/>
    </source>
</evidence>
<evidence type="ECO:0000256" key="2">
    <source>
        <dbReference type="ARBA" id="ARBA00022679"/>
    </source>
</evidence>
<dbReference type="EMBL" id="CP031093">
    <property type="protein sequence ID" value="QCF26285.1"/>
    <property type="molecule type" value="Genomic_DNA"/>
</dbReference>
<dbReference type="Gene3D" id="3.40.50.2000">
    <property type="entry name" value="Glycogen Phosphorylase B"/>
    <property type="match status" value="2"/>
</dbReference>
<feature type="domain" description="Glycosyltransferase subfamily 4-like N-terminal" evidence="3">
    <location>
        <begin position="15"/>
        <end position="194"/>
    </location>
</feature>
<evidence type="ECO:0000313" key="5">
    <source>
        <dbReference type="Proteomes" id="UP000298049"/>
    </source>
</evidence>
<dbReference type="PANTHER" id="PTHR12526">
    <property type="entry name" value="GLYCOSYLTRANSFERASE"/>
    <property type="match status" value="1"/>
</dbReference>
<dbReference type="KEGG" id="hmi:soil367_10255"/>
<dbReference type="AlphaFoldDB" id="A0A4P7XHP1"/>
<dbReference type="SUPFAM" id="SSF53756">
    <property type="entry name" value="UDP-Glycosyltransferase/glycogen phosphorylase"/>
    <property type="match status" value="1"/>
</dbReference>
<evidence type="ECO:0000313" key="4">
    <source>
        <dbReference type="EMBL" id="QCF26285.1"/>
    </source>
</evidence>
<dbReference type="Pfam" id="PF13692">
    <property type="entry name" value="Glyco_trans_1_4"/>
    <property type="match status" value="1"/>
</dbReference>
<reference evidence="4 5" key="1">
    <citation type="submission" date="2018-07" db="EMBL/GenBank/DDBJ databases">
        <title>Marsedoiliclastica nanhaica gen. nov. sp. nov., a novel marine hydrocarbonoclastic bacterium isolated from an in-situ enriched hydrocarbon-degrading consortium in deep-sea sediment.</title>
        <authorList>
            <person name="Dong C."/>
            <person name="Ma T."/>
            <person name="Liu R."/>
            <person name="Shao Z."/>
        </authorList>
    </citation>
    <scope>NUCLEOTIDE SEQUENCE [LARGE SCALE GENOMIC DNA]</scope>
    <source>
        <strain evidence="5">soil36-7</strain>
    </source>
</reference>
<gene>
    <name evidence="4" type="ORF">soil367_10255</name>
</gene>
<dbReference type="RefSeq" id="WP_136549006.1">
    <property type="nucleotide sequence ID" value="NZ_CP031093.1"/>
</dbReference>
<dbReference type="Pfam" id="PF13579">
    <property type="entry name" value="Glyco_trans_4_4"/>
    <property type="match status" value="1"/>
</dbReference>
<name>A0A4P7XHP1_9ALTE</name>
<proteinExistence type="predicted"/>
<sequence>MRCILVYKEDYPWDVRVEKIAKSLGEAGHDVTILCSNLGRKDKHEQCEHFDIRRLPSFKGLPDALVKWLHMPFWFNPVWLWAIFSITAGQKGVIIVRDLPLIKAGIWIGKMRRWKVILDMAECYPEMYASMAQFGNDSLKTRLTNRLLKSPSVAARYEKKTVPQLDHTLVMIEESRDRLLRLGTAPERVTIVSNTPPLDKFGHKTVKHESNDIRLVYVGFLTRIRGLDILIRGIRKFIDRNESNSKIRFDIVGKGAAKPALQSLVSELGLEENVIIHGWLDQTDVEELMDQANVGALTYRVCGHWNHTIPNKIFDYMLAGLPVLATEVVPIARIIRESDCGVVCRDQNVDDVAANLLQLRDPDLRQKLGQNGNRSIQETYNWENDEAKLREVIDQLDLA</sequence>
<keyword evidence="5" id="KW-1185">Reference proteome</keyword>